<dbReference type="Proteomes" id="UP000039217">
    <property type="component" value="Unassembled WGS sequence"/>
</dbReference>
<organism evidence="1 2">
    <name type="scientific">Mycobacterium tuberculosis</name>
    <dbReference type="NCBI Taxonomy" id="1773"/>
    <lineage>
        <taxon>Bacteria</taxon>
        <taxon>Bacillati</taxon>
        <taxon>Actinomycetota</taxon>
        <taxon>Actinomycetes</taxon>
        <taxon>Mycobacteriales</taxon>
        <taxon>Mycobacteriaceae</taxon>
        <taxon>Mycobacterium</taxon>
        <taxon>Mycobacterium tuberculosis complex</taxon>
    </lineage>
</organism>
<dbReference type="EMBL" id="CQQC01001120">
    <property type="protein sequence ID" value="CNV65735.1"/>
    <property type="molecule type" value="Genomic_DNA"/>
</dbReference>
<protein>
    <submittedName>
        <fullName evidence="1">Uncharacterized protein</fullName>
    </submittedName>
</protein>
<evidence type="ECO:0000313" key="1">
    <source>
        <dbReference type="EMBL" id="CNV65735.1"/>
    </source>
</evidence>
<dbReference type="AlphaFoldDB" id="A0A655FF10"/>
<gene>
    <name evidence="1" type="ORF">ERS007661_02883</name>
</gene>
<accession>A0A655FF10</accession>
<reference evidence="1 2" key="1">
    <citation type="submission" date="2015-03" db="EMBL/GenBank/DDBJ databases">
        <authorList>
            <consortium name="Pathogen Informatics"/>
        </authorList>
    </citation>
    <scope>NUCLEOTIDE SEQUENCE [LARGE SCALE GENOMIC DNA]</scope>
    <source>
        <strain evidence="1 2">D00501624</strain>
    </source>
</reference>
<proteinExistence type="predicted"/>
<sequence length="67" mass="6772">MLLAVNALHRWRIVGLIARKPLANAMLSTVPRATHSVSGLAGREVTLGNSVGAGKDFAGSCAAASSA</sequence>
<evidence type="ECO:0000313" key="2">
    <source>
        <dbReference type="Proteomes" id="UP000039217"/>
    </source>
</evidence>
<name>A0A655FF10_MYCTX</name>